<feature type="region of interest" description="Disordered" evidence="1">
    <location>
        <begin position="1"/>
        <end position="27"/>
    </location>
</feature>
<protein>
    <submittedName>
        <fullName evidence="2">Uncharacterized protein</fullName>
    </submittedName>
</protein>
<evidence type="ECO:0000313" key="2">
    <source>
        <dbReference type="EMBL" id="KAF6718526.1"/>
    </source>
</evidence>
<name>A0A834C291_ORYME</name>
<comment type="caution">
    <text evidence="2">The sequence shown here is derived from an EMBL/GenBank/DDBJ whole genome shotgun (WGS) entry which is preliminary data.</text>
</comment>
<accession>A0A834C291</accession>
<dbReference type="Proteomes" id="UP000646548">
    <property type="component" value="Unassembled WGS sequence"/>
</dbReference>
<evidence type="ECO:0000256" key="1">
    <source>
        <dbReference type="SAM" id="MobiDB-lite"/>
    </source>
</evidence>
<feature type="region of interest" description="Disordered" evidence="1">
    <location>
        <begin position="48"/>
        <end position="108"/>
    </location>
</feature>
<organism evidence="2 3">
    <name type="scientific">Oryzias melastigma</name>
    <name type="common">Marine medaka</name>
    <dbReference type="NCBI Taxonomy" id="30732"/>
    <lineage>
        <taxon>Eukaryota</taxon>
        <taxon>Metazoa</taxon>
        <taxon>Chordata</taxon>
        <taxon>Craniata</taxon>
        <taxon>Vertebrata</taxon>
        <taxon>Euteleostomi</taxon>
        <taxon>Actinopterygii</taxon>
        <taxon>Neopterygii</taxon>
        <taxon>Teleostei</taxon>
        <taxon>Neoteleostei</taxon>
        <taxon>Acanthomorphata</taxon>
        <taxon>Ovalentaria</taxon>
        <taxon>Atherinomorphae</taxon>
        <taxon>Beloniformes</taxon>
        <taxon>Adrianichthyidae</taxon>
        <taxon>Oryziinae</taxon>
        <taxon>Oryzias</taxon>
    </lineage>
</organism>
<dbReference type="EMBL" id="WKFB01000728">
    <property type="protein sequence ID" value="KAF6718526.1"/>
    <property type="molecule type" value="Genomic_DNA"/>
</dbReference>
<dbReference type="AlphaFoldDB" id="A0A834C291"/>
<evidence type="ECO:0000313" key="3">
    <source>
        <dbReference type="Proteomes" id="UP000646548"/>
    </source>
</evidence>
<gene>
    <name evidence="2" type="ORF">FQA47_024671</name>
</gene>
<sequence>MGRPLRCGPAPSDTLPWEKQHGRMTGRGCCLPAHTPHVPHISCSLPHRPAGFTVEQKEESDKPPHPGKLRMSATDSDNSIDWLASDNEESDSGVTEKTDLGPPDSSLR</sequence>
<proteinExistence type="predicted"/>
<reference evidence="2" key="1">
    <citation type="journal article" name="BMC Genomics">
        <title>Long-read sequencing and de novo genome assembly of marine medaka (Oryzias melastigma).</title>
        <authorList>
            <person name="Liang P."/>
            <person name="Saqib H.S.A."/>
            <person name="Ni X."/>
            <person name="Shen Y."/>
        </authorList>
    </citation>
    <scope>NUCLEOTIDE SEQUENCE</scope>
    <source>
        <strain evidence="2">Bigg-433</strain>
    </source>
</reference>
<feature type="compositionally biased region" description="Basic and acidic residues" evidence="1">
    <location>
        <begin position="55"/>
        <end position="64"/>
    </location>
</feature>